<dbReference type="EMBL" id="CP003379">
    <property type="protein sequence ID" value="AFL87480.1"/>
    <property type="molecule type" value="Genomic_DNA"/>
</dbReference>
<evidence type="ECO:0000313" key="2">
    <source>
        <dbReference type="Proteomes" id="UP000006056"/>
    </source>
</evidence>
<dbReference type="STRING" id="926566.Terro_1168"/>
<dbReference type="Gene3D" id="3.40.50.720">
    <property type="entry name" value="NAD(P)-binding Rossmann-like Domain"/>
    <property type="match status" value="1"/>
</dbReference>
<dbReference type="PANTHER" id="PTHR43975:SF2">
    <property type="entry name" value="EG:BACR7A4.14 PROTEIN-RELATED"/>
    <property type="match status" value="1"/>
</dbReference>
<dbReference type="Proteomes" id="UP000006056">
    <property type="component" value="Chromosome"/>
</dbReference>
<dbReference type="eggNOG" id="COG1028">
    <property type="taxonomic scope" value="Bacteria"/>
</dbReference>
<dbReference type="OrthoDB" id="112317at2"/>
<evidence type="ECO:0000313" key="1">
    <source>
        <dbReference type="EMBL" id="AFL87480.1"/>
    </source>
</evidence>
<gene>
    <name evidence="1" type="ordered locus">Terro_1168</name>
</gene>
<dbReference type="AlphaFoldDB" id="I3ZE12"/>
<keyword evidence="2" id="KW-1185">Reference proteome</keyword>
<dbReference type="InterPro" id="IPR002347">
    <property type="entry name" value="SDR_fam"/>
</dbReference>
<dbReference type="PANTHER" id="PTHR43975">
    <property type="entry name" value="ZGC:101858"/>
    <property type="match status" value="1"/>
</dbReference>
<dbReference type="SUPFAM" id="SSF51735">
    <property type="entry name" value="NAD(P)-binding Rossmann-fold domains"/>
    <property type="match status" value="1"/>
</dbReference>
<dbReference type="InterPro" id="IPR036291">
    <property type="entry name" value="NAD(P)-bd_dom_sf"/>
</dbReference>
<name>I3ZE12_TERRK</name>
<accession>I3ZE12</accession>
<dbReference type="HOGENOM" id="CLU_010194_1_2_0"/>
<reference evidence="1 2" key="1">
    <citation type="submission" date="2012-06" db="EMBL/GenBank/DDBJ databases">
        <title>Complete genome of Terriglobus roseus DSM 18391.</title>
        <authorList>
            <consortium name="US DOE Joint Genome Institute (JGI-PGF)"/>
            <person name="Lucas S."/>
            <person name="Copeland A."/>
            <person name="Lapidus A."/>
            <person name="Glavina del Rio T."/>
            <person name="Dalin E."/>
            <person name="Tice H."/>
            <person name="Bruce D."/>
            <person name="Goodwin L."/>
            <person name="Pitluck S."/>
            <person name="Peters L."/>
            <person name="Mikhailova N."/>
            <person name="Munk A.C.C."/>
            <person name="Kyrpides N."/>
            <person name="Mavromatis K."/>
            <person name="Ivanova N."/>
            <person name="Brettin T."/>
            <person name="Detter J.C."/>
            <person name="Han C."/>
            <person name="Larimer F."/>
            <person name="Land M."/>
            <person name="Hauser L."/>
            <person name="Markowitz V."/>
            <person name="Cheng J.-F."/>
            <person name="Hugenholtz P."/>
            <person name="Woyke T."/>
            <person name="Wu D."/>
            <person name="Brambilla E."/>
            <person name="Klenk H.-P."/>
            <person name="Eisen J.A."/>
        </authorList>
    </citation>
    <scope>NUCLEOTIDE SEQUENCE [LARGE SCALE GENOMIC DNA]</scope>
    <source>
        <strain evidence="2">DSM 18391 / NRRL B-41598 / KBS 63</strain>
    </source>
</reference>
<dbReference type="RefSeq" id="WP_014785049.1">
    <property type="nucleotide sequence ID" value="NC_018014.1"/>
</dbReference>
<dbReference type="PRINTS" id="PR00081">
    <property type="entry name" value="GDHRDH"/>
</dbReference>
<dbReference type="KEGG" id="trs:Terro_1168"/>
<evidence type="ECO:0008006" key="3">
    <source>
        <dbReference type="Google" id="ProtNLM"/>
    </source>
</evidence>
<organism evidence="1 2">
    <name type="scientific">Terriglobus roseus (strain DSM 18391 / NRRL B-41598 / KBS 63)</name>
    <dbReference type="NCBI Taxonomy" id="926566"/>
    <lineage>
        <taxon>Bacteria</taxon>
        <taxon>Pseudomonadati</taxon>
        <taxon>Acidobacteriota</taxon>
        <taxon>Terriglobia</taxon>
        <taxon>Terriglobales</taxon>
        <taxon>Acidobacteriaceae</taxon>
        <taxon>Terriglobus</taxon>
    </lineage>
</organism>
<dbReference type="Pfam" id="PF13561">
    <property type="entry name" value="adh_short_C2"/>
    <property type="match status" value="1"/>
</dbReference>
<proteinExistence type="predicted"/>
<protein>
    <recommendedName>
        <fullName evidence="3">NAD(P)-dependent dehydrogenase, short-chain alcohol dehydrogenase family</fullName>
    </recommendedName>
</protein>
<sequence length="260" mass="27702">MNRFDNKVIIITNADTGIGAATAKRFILEGASVVLNACHKESLREMTNGISGRRILLHEGNVSERAYIERLVEETVSQFGRLDVLINNIQSASSKQNHGDTTERLLKMTEQLHKVTPSDVDCVFQAVRSALPHLLHTRGAVVNVLFPPEVGIEQGGSSYNSARGAVSRLTRTVAGDLAGEGVRVNVVSPRLTSMVLAGDFENSDSFYPKSGEVVSIGRGASAEEVAGVIAFLASEDASFVNGIDLPVDGGFTAVHRAATA</sequence>